<dbReference type="RefSeq" id="WP_125164305.1">
    <property type="nucleotide sequence ID" value="NZ_CP034234.1"/>
</dbReference>
<sequence>MKRRKGYLMVMTGVFFIAAVSHLIFPSYMIENSIWGFDFGWQRELGAMYLAITFVNCYALYTHNDDQQHILVMLAMTMCIGVGFNNLGAWLSSPLDHNSVHIVGVINFLIIGGFAGVYQGYRIMANAVEQRQ</sequence>
<keyword evidence="3" id="KW-1185">Reference proteome</keyword>
<keyword evidence="1" id="KW-0472">Membrane</keyword>
<feature type="transmembrane region" description="Helical" evidence="1">
    <location>
        <begin position="7"/>
        <end position="25"/>
    </location>
</feature>
<evidence type="ECO:0000256" key="1">
    <source>
        <dbReference type="SAM" id="Phobius"/>
    </source>
</evidence>
<feature type="transmembrane region" description="Helical" evidence="1">
    <location>
        <begin position="70"/>
        <end position="90"/>
    </location>
</feature>
<name>A0A3S8RMD8_9FIRM</name>
<keyword evidence="1" id="KW-1133">Transmembrane helix</keyword>
<gene>
    <name evidence="2" type="ORF">EEI45_04595</name>
</gene>
<dbReference type="KEGG" id="eri:EEI45_04595"/>
<reference evidence="2 3" key="1">
    <citation type="journal article" date="2020" name="Int. J. Syst. Evol. Microbiol.">
        <title>Description of Erysipelothrix piscisicarius sp. nov., an emergent fish pathogen, and assessment of virulence using a tiger barb (Puntigrus tetrazona) infection model.</title>
        <authorList>
            <person name="Pomaranski E.K."/>
            <person name="Griffin M.J."/>
            <person name="Camus A.C."/>
            <person name="Armwood A.R."/>
            <person name="Shelley J."/>
            <person name="Waldbieser G.C."/>
            <person name="LaFrentz B.R."/>
            <person name="Garcia J.C."/>
            <person name="Yanong R."/>
            <person name="Soto E."/>
        </authorList>
    </citation>
    <scope>NUCLEOTIDE SEQUENCE [LARGE SCALE GENOMIC DNA]</scope>
    <source>
        <strain evidence="2 3">15TAL0474</strain>
    </source>
</reference>
<proteinExistence type="predicted"/>
<organism evidence="2 3">
    <name type="scientific">Erysipelothrix piscisicarius</name>
    <dbReference type="NCBI Taxonomy" id="2485784"/>
    <lineage>
        <taxon>Bacteria</taxon>
        <taxon>Bacillati</taxon>
        <taxon>Bacillota</taxon>
        <taxon>Erysipelotrichia</taxon>
        <taxon>Erysipelotrichales</taxon>
        <taxon>Erysipelotrichaceae</taxon>
        <taxon>Erysipelothrix</taxon>
    </lineage>
</organism>
<dbReference type="EMBL" id="CP034234">
    <property type="protein sequence ID" value="AZK44122.1"/>
    <property type="molecule type" value="Genomic_DNA"/>
</dbReference>
<keyword evidence="1" id="KW-0812">Transmembrane</keyword>
<feature type="transmembrane region" description="Helical" evidence="1">
    <location>
        <begin position="102"/>
        <end position="121"/>
    </location>
</feature>
<feature type="transmembrane region" description="Helical" evidence="1">
    <location>
        <begin position="45"/>
        <end position="63"/>
    </location>
</feature>
<accession>A0A3S8RMD8</accession>
<evidence type="ECO:0000313" key="3">
    <source>
        <dbReference type="Proteomes" id="UP000278804"/>
    </source>
</evidence>
<protein>
    <submittedName>
        <fullName evidence="2">Uncharacterized protein</fullName>
    </submittedName>
</protein>
<dbReference type="Proteomes" id="UP000278804">
    <property type="component" value="Chromosome"/>
</dbReference>
<evidence type="ECO:0000313" key="2">
    <source>
        <dbReference type="EMBL" id="AZK44122.1"/>
    </source>
</evidence>
<dbReference type="AlphaFoldDB" id="A0A3S8RMD8"/>